<feature type="region of interest" description="Disordered" evidence="21">
    <location>
        <begin position="184"/>
        <end position="244"/>
    </location>
</feature>
<comment type="cofactor">
    <cofactor evidence="1">
        <name>Mn(2+)</name>
        <dbReference type="ChEBI" id="CHEBI:29035"/>
    </cofactor>
</comment>
<dbReference type="EMBL" id="PYGD01000005">
    <property type="protein sequence ID" value="PSK91672.1"/>
    <property type="molecule type" value="Genomic_DNA"/>
</dbReference>
<dbReference type="GO" id="GO:0003887">
    <property type="term" value="F:DNA-directed DNA polymerase activity"/>
    <property type="evidence" value="ECO:0007669"/>
    <property type="project" value="UniProtKB-KW"/>
</dbReference>
<keyword evidence="18" id="KW-0511">Multifunctional enzyme</keyword>
<evidence type="ECO:0000256" key="8">
    <source>
        <dbReference type="ARBA" id="ARBA00022741"/>
    </source>
</evidence>
<dbReference type="CDD" id="cd07971">
    <property type="entry name" value="OBF_DNA_ligase_LigD"/>
    <property type="match status" value="1"/>
</dbReference>
<keyword evidence="24" id="KW-1185">Reference proteome</keyword>
<feature type="compositionally biased region" description="Low complexity" evidence="21">
    <location>
        <begin position="189"/>
        <end position="213"/>
    </location>
</feature>
<evidence type="ECO:0000256" key="5">
    <source>
        <dbReference type="ARBA" id="ARBA00022695"/>
    </source>
</evidence>
<dbReference type="NCBIfam" id="TIGR02777">
    <property type="entry name" value="LigD_PE_dom"/>
    <property type="match status" value="1"/>
</dbReference>
<evidence type="ECO:0000256" key="2">
    <source>
        <dbReference type="ARBA" id="ARBA00012727"/>
    </source>
</evidence>
<keyword evidence="8" id="KW-0547">Nucleotide-binding</keyword>
<dbReference type="NCBIfam" id="TIGR02776">
    <property type="entry name" value="NHEJ_ligase_prk"/>
    <property type="match status" value="1"/>
</dbReference>
<keyword evidence="17" id="KW-0464">Manganese</keyword>
<evidence type="ECO:0000256" key="3">
    <source>
        <dbReference type="ARBA" id="ARBA00022598"/>
    </source>
</evidence>
<keyword evidence="3" id="KW-0436">Ligase</keyword>
<dbReference type="CDD" id="cd07906">
    <property type="entry name" value="Adenylation_DNA_ligase_LigD_LigC"/>
    <property type="match status" value="1"/>
</dbReference>
<dbReference type="InterPro" id="IPR052171">
    <property type="entry name" value="NHEJ_LigD"/>
</dbReference>
<dbReference type="InterPro" id="IPR014144">
    <property type="entry name" value="LigD_PE_domain"/>
</dbReference>
<dbReference type="Gene3D" id="3.30.470.30">
    <property type="entry name" value="DNA ligase/mRNA capping enzyme"/>
    <property type="match status" value="1"/>
</dbReference>
<keyword evidence="14" id="KW-0238">DNA-binding</keyword>
<keyword evidence="7" id="KW-0479">Metal-binding</keyword>
<dbReference type="InterPro" id="IPR014146">
    <property type="entry name" value="LigD_ligase_dom"/>
</dbReference>
<evidence type="ECO:0000256" key="9">
    <source>
        <dbReference type="ARBA" id="ARBA00022763"/>
    </source>
</evidence>
<dbReference type="PANTHER" id="PTHR42705:SF2">
    <property type="entry name" value="BIFUNCTIONAL NON-HOMOLOGOUS END JOINING PROTEIN LIGD"/>
    <property type="match status" value="1"/>
</dbReference>
<dbReference type="AlphaFoldDB" id="A0A2P8D376"/>
<evidence type="ECO:0000259" key="22">
    <source>
        <dbReference type="PROSITE" id="PS50160"/>
    </source>
</evidence>
<keyword evidence="4" id="KW-0808">Transferase</keyword>
<reference evidence="23 24" key="1">
    <citation type="submission" date="2018-03" db="EMBL/GenBank/DDBJ databases">
        <title>Genomic Encyclopedia of Type Strains, Phase III (KMG-III): the genomes of soil and plant-associated and newly described type strains.</title>
        <authorList>
            <person name="Whitman W."/>
        </authorList>
    </citation>
    <scope>NUCLEOTIDE SEQUENCE [LARGE SCALE GENOMIC DNA]</scope>
    <source>
        <strain evidence="23 24">CGMCC 1.12700</strain>
    </source>
</reference>
<evidence type="ECO:0000256" key="4">
    <source>
        <dbReference type="ARBA" id="ARBA00022679"/>
    </source>
</evidence>
<gene>
    <name evidence="23" type="ORF">B0I18_105257</name>
</gene>
<dbReference type="InterPro" id="IPR012340">
    <property type="entry name" value="NA-bd_OB-fold"/>
</dbReference>
<dbReference type="SUPFAM" id="SSF50249">
    <property type="entry name" value="Nucleic acid-binding proteins"/>
    <property type="match status" value="1"/>
</dbReference>
<protein>
    <recommendedName>
        <fullName evidence="2">DNA ligase (ATP)</fullName>
        <ecNumber evidence="2">6.5.1.1</ecNumber>
    </recommendedName>
    <alternativeName>
        <fullName evidence="19">NHEJ DNA polymerase</fullName>
    </alternativeName>
</protein>
<keyword evidence="16" id="KW-0234">DNA repair</keyword>
<keyword evidence="13" id="KW-0239">DNA-directed DNA polymerase</keyword>
<evidence type="ECO:0000256" key="17">
    <source>
        <dbReference type="ARBA" id="ARBA00023211"/>
    </source>
</evidence>
<keyword evidence="6" id="KW-0540">Nuclease</keyword>
<dbReference type="InterPro" id="IPR014143">
    <property type="entry name" value="NHEJ_ligase_prk"/>
</dbReference>
<evidence type="ECO:0000313" key="24">
    <source>
        <dbReference type="Proteomes" id="UP000240572"/>
    </source>
</evidence>
<feature type="compositionally biased region" description="Basic residues" evidence="21">
    <location>
        <begin position="1"/>
        <end position="12"/>
    </location>
</feature>
<evidence type="ECO:0000256" key="20">
    <source>
        <dbReference type="ARBA" id="ARBA00034003"/>
    </source>
</evidence>
<keyword evidence="15" id="KW-0233">DNA recombination</keyword>
<dbReference type="Pfam" id="PF01068">
    <property type="entry name" value="DNA_ligase_A_M"/>
    <property type="match status" value="1"/>
</dbReference>
<evidence type="ECO:0000256" key="15">
    <source>
        <dbReference type="ARBA" id="ARBA00023172"/>
    </source>
</evidence>
<evidence type="ECO:0000256" key="6">
    <source>
        <dbReference type="ARBA" id="ARBA00022722"/>
    </source>
</evidence>
<accession>A0A2P8D376</accession>
<name>A0A2P8D376_9BACT</name>
<feature type="region of interest" description="Disordered" evidence="21">
    <location>
        <begin position="575"/>
        <end position="599"/>
    </location>
</feature>
<evidence type="ECO:0000256" key="1">
    <source>
        <dbReference type="ARBA" id="ARBA00001936"/>
    </source>
</evidence>
<evidence type="ECO:0000256" key="13">
    <source>
        <dbReference type="ARBA" id="ARBA00022932"/>
    </source>
</evidence>
<dbReference type="GO" id="GO:0003910">
    <property type="term" value="F:DNA ligase (ATP) activity"/>
    <property type="evidence" value="ECO:0007669"/>
    <property type="project" value="UniProtKB-EC"/>
</dbReference>
<dbReference type="InterPro" id="IPR012309">
    <property type="entry name" value="DNA_ligase_ATP-dep_C"/>
</dbReference>
<organism evidence="23 24">
    <name type="scientific">Taibaiella chishuiensis</name>
    <dbReference type="NCBI Taxonomy" id="1434707"/>
    <lineage>
        <taxon>Bacteria</taxon>
        <taxon>Pseudomonadati</taxon>
        <taxon>Bacteroidota</taxon>
        <taxon>Chitinophagia</taxon>
        <taxon>Chitinophagales</taxon>
        <taxon>Chitinophagaceae</taxon>
        <taxon>Taibaiella</taxon>
    </lineage>
</organism>
<dbReference type="GO" id="GO:0003677">
    <property type="term" value="F:DNA binding"/>
    <property type="evidence" value="ECO:0007669"/>
    <property type="project" value="UniProtKB-KW"/>
</dbReference>
<dbReference type="Gene3D" id="3.90.920.10">
    <property type="entry name" value="DNA primase, PRIM domain"/>
    <property type="match status" value="1"/>
</dbReference>
<evidence type="ECO:0000256" key="19">
    <source>
        <dbReference type="ARBA" id="ARBA00029943"/>
    </source>
</evidence>
<evidence type="ECO:0000256" key="10">
    <source>
        <dbReference type="ARBA" id="ARBA00022801"/>
    </source>
</evidence>
<keyword evidence="10" id="KW-0378">Hydrolase</keyword>
<evidence type="ECO:0000256" key="12">
    <source>
        <dbReference type="ARBA" id="ARBA00022840"/>
    </source>
</evidence>
<evidence type="ECO:0000256" key="7">
    <source>
        <dbReference type="ARBA" id="ARBA00022723"/>
    </source>
</evidence>
<dbReference type="CDD" id="cd04865">
    <property type="entry name" value="LigD_Pol_like_2"/>
    <property type="match status" value="1"/>
</dbReference>
<keyword evidence="9" id="KW-0227">DNA damage</keyword>
<evidence type="ECO:0000256" key="11">
    <source>
        <dbReference type="ARBA" id="ARBA00022839"/>
    </source>
</evidence>
<dbReference type="SUPFAM" id="SSF56091">
    <property type="entry name" value="DNA ligase/mRNA capping enzyme, catalytic domain"/>
    <property type="match status" value="1"/>
</dbReference>
<dbReference type="InterPro" id="IPR012310">
    <property type="entry name" value="DNA_ligase_ATP-dep_cent"/>
</dbReference>
<dbReference type="NCBIfam" id="TIGR02778">
    <property type="entry name" value="ligD_pol"/>
    <property type="match status" value="1"/>
</dbReference>
<dbReference type="Proteomes" id="UP000240572">
    <property type="component" value="Unassembled WGS sequence"/>
</dbReference>
<dbReference type="Pfam" id="PF21686">
    <property type="entry name" value="LigD_Prim-Pol"/>
    <property type="match status" value="1"/>
</dbReference>
<evidence type="ECO:0000313" key="23">
    <source>
        <dbReference type="EMBL" id="PSK91672.1"/>
    </source>
</evidence>
<dbReference type="GO" id="GO:0046872">
    <property type="term" value="F:metal ion binding"/>
    <property type="evidence" value="ECO:0007669"/>
    <property type="project" value="UniProtKB-KW"/>
</dbReference>
<dbReference type="EC" id="6.5.1.1" evidence="2"/>
<keyword evidence="11" id="KW-0269">Exonuclease</keyword>
<evidence type="ECO:0000256" key="18">
    <source>
        <dbReference type="ARBA" id="ARBA00023268"/>
    </source>
</evidence>
<dbReference type="GO" id="GO:0004527">
    <property type="term" value="F:exonuclease activity"/>
    <property type="evidence" value="ECO:0007669"/>
    <property type="project" value="UniProtKB-KW"/>
</dbReference>
<dbReference type="Pfam" id="PF04679">
    <property type="entry name" value="DNA_ligase_A_C"/>
    <property type="match status" value="1"/>
</dbReference>
<feature type="region of interest" description="Disordered" evidence="21">
    <location>
        <begin position="1"/>
        <end position="21"/>
    </location>
</feature>
<dbReference type="Gene3D" id="3.30.1490.70">
    <property type="match status" value="1"/>
</dbReference>
<dbReference type="GO" id="GO:0006281">
    <property type="term" value="P:DNA repair"/>
    <property type="evidence" value="ECO:0007669"/>
    <property type="project" value="UniProtKB-KW"/>
</dbReference>
<evidence type="ECO:0000256" key="16">
    <source>
        <dbReference type="ARBA" id="ARBA00023204"/>
    </source>
</evidence>
<evidence type="ECO:0000256" key="14">
    <source>
        <dbReference type="ARBA" id="ARBA00023125"/>
    </source>
</evidence>
<keyword evidence="12" id="KW-0067">ATP-binding</keyword>
<feature type="domain" description="ATP-dependent DNA ligase family profile" evidence="22">
    <location>
        <begin position="341"/>
        <end position="475"/>
    </location>
</feature>
<dbReference type="PANTHER" id="PTHR42705">
    <property type="entry name" value="BIFUNCTIONAL NON-HOMOLOGOUS END JOINING PROTEIN LIGD"/>
    <property type="match status" value="1"/>
</dbReference>
<comment type="caution">
    <text evidence="23">The sequence shown here is derived from an EMBL/GenBank/DDBJ whole genome shotgun (WGS) entry which is preliminary data.</text>
</comment>
<evidence type="ECO:0000256" key="21">
    <source>
        <dbReference type="SAM" id="MobiDB-lite"/>
    </source>
</evidence>
<dbReference type="GO" id="GO:0006310">
    <property type="term" value="P:DNA recombination"/>
    <property type="evidence" value="ECO:0007669"/>
    <property type="project" value="UniProtKB-KW"/>
</dbReference>
<keyword evidence="5" id="KW-0548">Nucleotidyltransferase</keyword>
<comment type="catalytic activity">
    <reaction evidence="20">
        <text>ATP + (deoxyribonucleotide)n-3'-hydroxyl + 5'-phospho-(deoxyribonucleotide)m = (deoxyribonucleotide)n+m + AMP + diphosphate.</text>
        <dbReference type="EC" id="6.5.1.1"/>
    </reaction>
</comment>
<dbReference type="InterPro" id="IPR014145">
    <property type="entry name" value="LigD_pol_dom"/>
</dbReference>
<dbReference type="GO" id="GO:0005524">
    <property type="term" value="F:ATP binding"/>
    <property type="evidence" value="ECO:0007669"/>
    <property type="project" value="UniProtKB-KW"/>
</dbReference>
<dbReference type="Pfam" id="PF13298">
    <property type="entry name" value="LigD_N"/>
    <property type="match status" value="1"/>
</dbReference>
<feature type="compositionally biased region" description="Basic and acidic residues" evidence="21">
    <location>
        <begin position="221"/>
        <end position="232"/>
    </location>
</feature>
<sequence length="923" mass="103748">MSLSQYKHKRNSKTTPEPFGGATGKDALHFVIQKHAASHLHYDFRLEMNGVLKSWAVPKGPSLNPADKRLAMMVEDHPYDYKDFEGIIPKGNYGAGTVIVWDEGTYIPIDESKGKKAQERSLMKQLKAGSLKVRLSGSKLKGEFALVKTGMAENSWLLIKHKDQHAATTDVTRKARSVLSNKTLEEIKPGTPKAKATKAAEPEAANKNPAQARKAAKKTKRDAIPTQKKEEPPDSITATLKGLPHKPFPRQLSPMLATLVDAPFDDEDWAYEIKWDGYRALAFRKGKTATIRSRNDKVFDEKFYPVLDALEAWDVEAVIDGEIVAVDEKGMARFNQLQNWRSEADGQLQYYVFDVLWYTGKQTTGLPLSQRMALLKAIVPPGDGIIRLGLSVTGRGQDLFKAARDMGLEGIMAKRLDSPYLPGIRTQDWLKIKVQKRQEVVIAGYTRNTGSPKLFSALLLGVYEQGKLQYAGKVGTGFDQQQQEALMKRFRPLVLKKSPFKEIPDYNKPSRFRPKPPDATATWLKPQLVCEITFTEITEDGVFRHPSFLALREDKKATGVTREKEAPVAVAVKQPAGNRTATKKSSPGKAKTAARKEKQSIIRPPVKQPYMTLLNPTDKTQVRKIGRKELTFTNLDKRFWPREKITKRDLVNYYHQVADYILPYIKDRPQSLNRYPDGYKGKSFYQKDVTGKVPGWATTYGYRSEGDKTDKHFLVAKDEASLLYMVNAGCIEINPWNSTIKKPDHPDWCLLDLDPGTRTTFNQVIDVAQVIHDLLQSLGVDSYPKTSGSTGLHIYIPLGRKYTYEQSKEFARVIVTLVQQQTSAYTSLERQVRARKGKLYLDFLQNRPQATLAAPYSVRPKPGATVSMPLHWNEVKHGLKMSDFTLSNVPALLNERGDLFKGVLGKGILMSSILKKIKQATAS</sequence>
<dbReference type="Gene3D" id="2.40.50.140">
    <property type="entry name" value="Nucleic acid-binding proteins"/>
    <property type="match status" value="1"/>
</dbReference>
<dbReference type="PROSITE" id="PS50160">
    <property type="entry name" value="DNA_LIGASE_A3"/>
    <property type="match status" value="1"/>
</dbReference>
<dbReference type="NCBIfam" id="TIGR02779">
    <property type="entry name" value="NHEJ_ligase_lig"/>
    <property type="match status" value="1"/>
</dbReference>
<proteinExistence type="predicted"/>
<dbReference type="RefSeq" id="WP_106523603.1">
    <property type="nucleotide sequence ID" value="NZ_PYGD01000005.1"/>
</dbReference>
<dbReference type="OrthoDB" id="9802472at2"/>